<dbReference type="EMBL" id="JAVRER010000014">
    <property type="protein sequence ID" value="MDT0416257.1"/>
    <property type="molecule type" value="Genomic_DNA"/>
</dbReference>
<dbReference type="PANTHER" id="PTHR42686">
    <property type="entry name" value="GH17980P-RELATED"/>
    <property type="match status" value="1"/>
</dbReference>
<organism evidence="2 3">
    <name type="scientific">Streptomyces evansiae</name>
    <dbReference type="NCBI Taxonomy" id="3075535"/>
    <lineage>
        <taxon>Bacteria</taxon>
        <taxon>Bacillati</taxon>
        <taxon>Actinomycetota</taxon>
        <taxon>Actinomycetes</taxon>
        <taxon>Kitasatosporales</taxon>
        <taxon>Streptomycetaceae</taxon>
        <taxon>Streptomyces</taxon>
    </lineage>
</organism>
<protein>
    <submittedName>
        <fullName evidence="2">Aldo/keto reductase</fullName>
    </submittedName>
</protein>
<name>A0ABD5E624_9ACTN</name>
<evidence type="ECO:0000313" key="2">
    <source>
        <dbReference type="EMBL" id="MDT0416257.1"/>
    </source>
</evidence>
<gene>
    <name evidence="2" type="ORF">RM574_12215</name>
</gene>
<dbReference type="RefSeq" id="WP_311677017.1">
    <property type="nucleotide sequence ID" value="NZ_JAVRER010000014.1"/>
</dbReference>
<accession>A0ABD5E624</accession>
<dbReference type="InterPro" id="IPR023210">
    <property type="entry name" value="NADP_OxRdtase_dom"/>
</dbReference>
<sequence>MIPTAPLGRARLPVTRLGFGAAPVAGLYAPLAEDAATRTLEAAWDAGIRYFDTAPHYGVGLSEERLGRFLADRPRTSYVLSTKVGRRLVPYTGPASALDGADGFFGTPARERVRDYSADGVRRSLAESLERLGLDRVDVVLIHDPEAHAREALDEAYPALERLRAEGVVSSIGVGMNETGLPARFVRETDIDVVLVAGRHTLLDGEAARELLPLCLARGVDVIAAGAFNSGLLADPAAPGARYDYQAAPDPLLSRARRIAAVCARHDVPLPVAALAHTAAHPAVRTVLAGMRTPREVHENTRAFTTPVPDALWTDLAGEGLLPEGAGTGGNPL</sequence>
<reference evidence="3" key="1">
    <citation type="submission" date="2023-07" db="EMBL/GenBank/DDBJ databases">
        <title>30 novel species of actinomycetes from the DSMZ collection.</title>
        <authorList>
            <person name="Nouioui I."/>
        </authorList>
    </citation>
    <scope>NUCLEOTIDE SEQUENCE [LARGE SCALE GENOMIC DNA]</scope>
    <source>
        <strain evidence="3">DSM 41982</strain>
    </source>
</reference>
<evidence type="ECO:0000313" key="3">
    <source>
        <dbReference type="Proteomes" id="UP001183607"/>
    </source>
</evidence>
<dbReference type="CDD" id="cd19152">
    <property type="entry name" value="AKR_AKR15A"/>
    <property type="match status" value="1"/>
</dbReference>
<dbReference type="InterPro" id="IPR020471">
    <property type="entry name" value="AKR"/>
</dbReference>
<dbReference type="AlphaFoldDB" id="A0ABD5E624"/>
<comment type="caution">
    <text evidence="2">The sequence shown here is derived from an EMBL/GenBank/DDBJ whole genome shotgun (WGS) entry which is preliminary data.</text>
</comment>
<proteinExistence type="predicted"/>
<evidence type="ECO:0000259" key="1">
    <source>
        <dbReference type="Pfam" id="PF00248"/>
    </source>
</evidence>
<dbReference type="InterPro" id="IPR036812">
    <property type="entry name" value="NAD(P)_OxRdtase_dom_sf"/>
</dbReference>
<dbReference type="Pfam" id="PF00248">
    <property type="entry name" value="Aldo_ket_red"/>
    <property type="match status" value="1"/>
</dbReference>
<feature type="domain" description="NADP-dependent oxidoreductase" evidence="1">
    <location>
        <begin position="16"/>
        <end position="313"/>
    </location>
</feature>
<dbReference type="SUPFAM" id="SSF51430">
    <property type="entry name" value="NAD(P)-linked oxidoreductase"/>
    <property type="match status" value="1"/>
</dbReference>
<dbReference type="Proteomes" id="UP001183607">
    <property type="component" value="Unassembled WGS sequence"/>
</dbReference>
<dbReference type="Gene3D" id="3.20.20.100">
    <property type="entry name" value="NADP-dependent oxidoreductase domain"/>
    <property type="match status" value="1"/>
</dbReference>
<dbReference type="PANTHER" id="PTHR42686:SF1">
    <property type="entry name" value="GH17980P-RELATED"/>
    <property type="match status" value="1"/>
</dbReference>